<protein>
    <submittedName>
        <fullName evidence="2">Unannotated protein</fullName>
    </submittedName>
</protein>
<evidence type="ECO:0000313" key="2">
    <source>
        <dbReference type="EMBL" id="CAB4987318.1"/>
    </source>
</evidence>
<accession>A0A6J7N549</accession>
<name>A0A6J7N549_9ZZZZ</name>
<reference evidence="2" key="1">
    <citation type="submission" date="2020-05" db="EMBL/GenBank/DDBJ databases">
        <authorList>
            <person name="Chiriac C."/>
            <person name="Salcher M."/>
            <person name="Ghai R."/>
            <person name="Kavagutti S V."/>
        </authorList>
    </citation>
    <scope>NUCLEOTIDE SEQUENCE</scope>
</reference>
<gene>
    <name evidence="2" type="ORF">UFOPK3957_00806</name>
</gene>
<evidence type="ECO:0000256" key="1">
    <source>
        <dbReference type="SAM" id="MobiDB-lite"/>
    </source>
</evidence>
<feature type="region of interest" description="Disordered" evidence="1">
    <location>
        <begin position="122"/>
        <end position="255"/>
    </location>
</feature>
<proteinExistence type="predicted"/>
<feature type="compositionally biased region" description="Polar residues" evidence="1">
    <location>
        <begin position="185"/>
        <end position="198"/>
    </location>
</feature>
<dbReference type="AlphaFoldDB" id="A0A6J7N549"/>
<dbReference type="EMBL" id="CAFBOM010000120">
    <property type="protein sequence ID" value="CAB4987318.1"/>
    <property type="molecule type" value="Genomic_DNA"/>
</dbReference>
<organism evidence="2">
    <name type="scientific">freshwater metagenome</name>
    <dbReference type="NCBI Taxonomy" id="449393"/>
    <lineage>
        <taxon>unclassified sequences</taxon>
        <taxon>metagenomes</taxon>
        <taxon>ecological metagenomes</taxon>
    </lineage>
</organism>
<sequence length="255" mass="26708">MNGGSSSKSCSYSPRRVTMRSRNAAGSWTYASSSSFMSIITSSGSVYSPASTPRRPSSRIAKRTSLMVAQEVAFVISRRGTVRCADANAISKVASPSSLPASKPRMVSAAALRRAASTSCRAAGESASDARRMPFTSLSGCSGSHSHDSEWISHSLGPRNPYSKRKPSNFDANSRSASVDGRVTAASTASGPTSNSAVISADAFAARDRSHSPVDGAADWTSPRPEISSSWSSGRPTDSHSPMSIVGPRVEPRLE</sequence>